<name>A0AAW2AW35_CULAL</name>
<keyword evidence="2" id="KW-1185">Reference proteome</keyword>
<evidence type="ECO:0000313" key="2">
    <source>
        <dbReference type="Proteomes" id="UP001479290"/>
    </source>
</evidence>
<reference evidence="1 2" key="1">
    <citation type="submission" date="2024-05" db="EMBL/GenBank/DDBJ databases">
        <title>A high-quality chromosomal-level genome assembly of Topmouth culter (Culter alburnus).</title>
        <authorList>
            <person name="Zhao H."/>
        </authorList>
    </citation>
    <scope>NUCLEOTIDE SEQUENCE [LARGE SCALE GENOMIC DNA]</scope>
    <source>
        <strain evidence="1">CATC2023</strain>
        <tissue evidence="1">Muscle</tissue>
    </source>
</reference>
<dbReference type="EMBL" id="JAWDJR010000003">
    <property type="protein sequence ID" value="KAK9977979.1"/>
    <property type="molecule type" value="Genomic_DNA"/>
</dbReference>
<accession>A0AAW2AW35</accession>
<dbReference type="Proteomes" id="UP001479290">
    <property type="component" value="Unassembled WGS sequence"/>
</dbReference>
<protein>
    <submittedName>
        <fullName evidence="1">Uncharacterized protein</fullName>
    </submittedName>
</protein>
<organism evidence="1 2">
    <name type="scientific">Culter alburnus</name>
    <name type="common">Topmouth culter</name>
    <dbReference type="NCBI Taxonomy" id="194366"/>
    <lineage>
        <taxon>Eukaryota</taxon>
        <taxon>Metazoa</taxon>
        <taxon>Chordata</taxon>
        <taxon>Craniata</taxon>
        <taxon>Vertebrata</taxon>
        <taxon>Euteleostomi</taxon>
        <taxon>Actinopterygii</taxon>
        <taxon>Neopterygii</taxon>
        <taxon>Teleostei</taxon>
        <taxon>Ostariophysi</taxon>
        <taxon>Cypriniformes</taxon>
        <taxon>Xenocyprididae</taxon>
        <taxon>Xenocypridinae</taxon>
        <taxon>Culter</taxon>
    </lineage>
</organism>
<sequence length="100" mass="10744">MADGGAEPLRLRAMLYPETRTPNNALLSFPPAAPQHTMLSHLPDLLCISLAVMMVERSTLQSRSLPGETDPGNGSAINAVSPLHPAIKITTNAQRCDRDL</sequence>
<evidence type="ECO:0000313" key="1">
    <source>
        <dbReference type="EMBL" id="KAK9977979.1"/>
    </source>
</evidence>
<gene>
    <name evidence="1" type="ORF">ABG768_019757</name>
</gene>
<proteinExistence type="predicted"/>
<comment type="caution">
    <text evidence="1">The sequence shown here is derived from an EMBL/GenBank/DDBJ whole genome shotgun (WGS) entry which is preliminary data.</text>
</comment>
<dbReference type="AlphaFoldDB" id="A0AAW2AW35"/>